<evidence type="ECO:0000313" key="2">
    <source>
        <dbReference type="EMBL" id="MDX5931397.1"/>
    </source>
</evidence>
<dbReference type="AlphaFoldDB" id="A0AAW9DRX2"/>
<accession>A0AAW9DRX2</accession>
<name>A0AAW9DRX2_ACIAO</name>
<protein>
    <submittedName>
        <fullName evidence="2">Uncharacterized protein</fullName>
    </submittedName>
</protein>
<comment type="caution">
    <text evidence="2">The sequence shown here is derived from an EMBL/GenBank/DDBJ whole genome shotgun (WGS) entry which is preliminary data.</text>
</comment>
<reference evidence="2 3" key="1">
    <citation type="submission" date="2023-11" db="EMBL/GenBank/DDBJ databases">
        <title>MicrobeMod: A computational toolkit for identifying prokaryotic methylation and restriction-modification with nanopore sequencing.</title>
        <authorList>
            <person name="Crits-Christoph A."/>
            <person name="Kang S.C."/>
            <person name="Lee H."/>
            <person name="Ostrov N."/>
        </authorList>
    </citation>
    <scope>NUCLEOTIDE SEQUENCE [LARGE SCALE GENOMIC DNA]</scope>
    <source>
        <strain evidence="2 3">DSMZ 700</strain>
    </source>
</reference>
<proteinExistence type="predicted"/>
<keyword evidence="3" id="KW-1185">Reference proteome</keyword>
<feature type="compositionally biased region" description="Pro residues" evidence="1">
    <location>
        <begin position="96"/>
        <end position="105"/>
    </location>
</feature>
<organism evidence="2 3">
    <name type="scientific">Acidiphilium acidophilum</name>
    <name type="common">Thiobacillus acidophilus</name>
    <dbReference type="NCBI Taxonomy" id="76588"/>
    <lineage>
        <taxon>Bacteria</taxon>
        <taxon>Pseudomonadati</taxon>
        <taxon>Pseudomonadota</taxon>
        <taxon>Alphaproteobacteria</taxon>
        <taxon>Acetobacterales</taxon>
        <taxon>Acidocellaceae</taxon>
        <taxon>Acidiphilium</taxon>
    </lineage>
</organism>
<evidence type="ECO:0000313" key="3">
    <source>
        <dbReference type="Proteomes" id="UP001279553"/>
    </source>
</evidence>
<sequence>MSSTAPPHPIDAAAVIGKLIQILQDLLAVLAHKHPGLNFACRHLDSFITQLADLTFPRPSGAPAHPFESNAPASTLRCTAVSPPPCPAPAKRAPHVPTPAIPASPPHDHPRARPLPPPISRCRKKSPHQAKTSHAYFVTI</sequence>
<dbReference type="Proteomes" id="UP001279553">
    <property type="component" value="Unassembled WGS sequence"/>
</dbReference>
<dbReference type="EMBL" id="JAWXYB010000018">
    <property type="protein sequence ID" value="MDX5931397.1"/>
    <property type="molecule type" value="Genomic_DNA"/>
</dbReference>
<evidence type="ECO:0000256" key="1">
    <source>
        <dbReference type="SAM" id="MobiDB-lite"/>
    </source>
</evidence>
<gene>
    <name evidence="2" type="ORF">SIL87_11520</name>
</gene>
<feature type="region of interest" description="Disordered" evidence="1">
    <location>
        <begin position="85"/>
        <end position="134"/>
    </location>
</feature>